<sequence>MSGSQTGIVSSSDEAPPQYIDRPLPAGWIYKCDPIHGTRFYADTTSVPHRSTYVHPLDDPIYIASLTNTPTIPDVNAAGRARSRPSSDPAVPRKAVIAKTSDSLSRTGNQLSQTRFRPASKTTSEFVNENKPKKGLSEKIMDGLTGMSREQRRQLEMKKEDLEFRKRVAQQRQDDFIKQKKVERKDRERAQRMMDNLYYHNNLCRHPHSKQAAFNAMQAANFAAMVSANNTGSASCTCPAHGRDSH</sequence>
<evidence type="ECO:0008006" key="3">
    <source>
        <dbReference type="Google" id="ProtNLM"/>
    </source>
</evidence>
<evidence type="ECO:0000313" key="2">
    <source>
        <dbReference type="EMBL" id="CDZ98220.1"/>
    </source>
</evidence>
<reference evidence="2" key="1">
    <citation type="submission" date="2014-08" db="EMBL/GenBank/DDBJ databases">
        <authorList>
            <person name="Sharma Rahul"/>
            <person name="Thines Marco"/>
        </authorList>
    </citation>
    <scope>NUCLEOTIDE SEQUENCE</scope>
</reference>
<name>A0A0F7SII2_PHARH</name>
<feature type="region of interest" description="Disordered" evidence="1">
    <location>
        <begin position="74"/>
        <end position="122"/>
    </location>
</feature>
<feature type="compositionally biased region" description="Polar residues" evidence="1">
    <location>
        <begin position="100"/>
        <end position="122"/>
    </location>
</feature>
<protein>
    <recommendedName>
        <fullName evidence="3">WW domain-containing protein</fullName>
    </recommendedName>
</protein>
<feature type="compositionally biased region" description="Polar residues" evidence="1">
    <location>
        <begin position="1"/>
        <end position="13"/>
    </location>
</feature>
<dbReference type="EMBL" id="LN483326">
    <property type="protein sequence ID" value="CDZ98220.1"/>
    <property type="molecule type" value="Genomic_DNA"/>
</dbReference>
<proteinExistence type="predicted"/>
<accession>A0A0F7SII2</accession>
<dbReference type="AlphaFoldDB" id="A0A0F7SII2"/>
<evidence type="ECO:0000256" key="1">
    <source>
        <dbReference type="SAM" id="MobiDB-lite"/>
    </source>
</evidence>
<feature type="region of interest" description="Disordered" evidence="1">
    <location>
        <begin position="1"/>
        <end position="20"/>
    </location>
</feature>
<organism evidence="2">
    <name type="scientific">Phaffia rhodozyma</name>
    <name type="common">Yeast</name>
    <name type="synonym">Xanthophyllomyces dendrorhous</name>
    <dbReference type="NCBI Taxonomy" id="264483"/>
    <lineage>
        <taxon>Eukaryota</taxon>
        <taxon>Fungi</taxon>
        <taxon>Dikarya</taxon>
        <taxon>Basidiomycota</taxon>
        <taxon>Agaricomycotina</taxon>
        <taxon>Tremellomycetes</taxon>
        <taxon>Cystofilobasidiales</taxon>
        <taxon>Mrakiaceae</taxon>
        <taxon>Phaffia</taxon>
    </lineage>
</organism>